<feature type="compositionally biased region" description="Basic and acidic residues" evidence="1">
    <location>
        <begin position="96"/>
        <end position="112"/>
    </location>
</feature>
<evidence type="ECO:0000256" key="1">
    <source>
        <dbReference type="SAM" id="MobiDB-lite"/>
    </source>
</evidence>
<feature type="region of interest" description="Disordered" evidence="1">
    <location>
        <begin position="1"/>
        <end position="37"/>
    </location>
</feature>
<evidence type="ECO:0000313" key="2">
    <source>
        <dbReference type="EMBL" id="KLU93010.1"/>
    </source>
</evidence>
<dbReference type="VEuPathDB" id="FungiDB:MAPG_11949"/>
<sequence>MPRFNFPIPGRRSKVKQPLSPHPLPSPGSGPGQQQLTSLTKAQRILGTSDINVDGGTWDAWSNSGISISISEDTESMGADEARMPTKNTNRRRQQKQNERDEREDREGRDGAESGVIS</sequence>
<reference evidence="2" key="2">
    <citation type="submission" date="2011-03" db="EMBL/GenBank/DDBJ databases">
        <title>Annotation of Magnaporthe poae ATCC 64411.</title>
        <authorList>
            <person name="Ma L.-J."/>
            <person name="Dead R."/>
            <person name="Young S.K."/>
            <person name="Zeng Q."/>
            <person name="Gargeya S."/>
            <person name="Fitzgerald M."/>
            <person name="Haas B."/>
            <person name="Abouelleil A."/>
            <person name="Alvarado L."/>
            <person name="Arachchi H.M."/>
            <person name="Berlin A."/>
            <person name="Brown A."/>
            <person name="Chapman S.B."/>
            <person name="Chen Z."/>
            <person name="Dunbar C."/>
            <person name="Freedman E."/>
            <person name="Gearin G."/>
            <person name="Gellesch M."/>
            <person name="Goldberg J."/>
            <person name="Griggs A."/>
            <person name="Gujja S."/>
            <person name="Heiman D."/>
            <person name="Howarth C."/>
            <person name="Larson L."/>
            <person name="Lui A."/>
            <person name="MacDonald P.J.P."/>
            <person name="Mehta T."/>
            <person name="Montmayeur A."/>
            <person name="Murphy C."/>
            <person name="Neiman D."/>
            <person name="Pearson M."/>
            <person name="Priest M."/>
            <person name="Roberts A."/>
            <person name="Saif S."/>
            <person name="Shea T."/>
            <person name="Shenoy N."/>
            <person name="Sisk P."/>
            <person name="Stolte C."/>
            <person name="Sykes S."/>
            <person name="Yandava C."/>
            <person name="Wortman J."/>
            <person name="Nusbaum C."/>
            <person name="Birren B."/>
        </authorList>
    </citation>
    <scope>NUCLEOTIDE SEQUENCE</scope>
    <source>
        <strain evidence="2">ATCC 64411</strain>
    </source>
</reference>
<feature type="region of interest" description="Disordered" evidence="1">
    <location>
        <begin position="70"/>
        <end position="118"/>
    </location>
</feature>
<dbReference type="OrthoDB" id="5244050at2759"/>
<reference evidence="2" key="1">
    <citation type="submission" date="2010-05" db="EMBL/GenBank/DDBJ databases">
        <title>The Genome Sequence of Magnaporthe poae strain ATCC 64411.</title>
        <authorList>
            <consortium name="The Broad Institute Genome Sequencing Platform"/>
            <consortium name="Broad Institute Genome Sequencing Center for Infectious Disease"/>
            <person name="Ma L.-J."/>
            <person name="Dead R."/>
            <person name="Young S."/>
            <person name="Zeng Q."/>
            <person name="Koehrsen M."/>
            <person name="Alvarado L."/>
            <person name="Berlin A."/>
            <person name="Chapman S.B."/>
            <person name="Chen Z."/>
            <person name="Freedman E."/>
            <person name="Gellesch M."/>
            <person name="Goldberg J."/>
            <person name="Griggs A."/>
            <person name="Gujja S."/>
            <person name="Heilman E.R."/>
            <person name="Heiman D."/>
            <person name="Hepburn T."/>
            <person name="Howarth C."/>
            <person name="Jen D."/>
            <person name="Larson L."/>
            <person name="Mehta T."/>
            <person name="Neiman D."/>
            <person name="Pearson M."/>
            <person name="Roberts A."/>
            <person name="Saif S."/>
            <person name="Shea T."/>
            <person name="Shenoy N."/>
            <person name="Sisk P."/>
            <person name="Stolte C."/>
            <person name="Sykes S."/>
            <person name="Walk T."/>
            <person name="White J."/>
            <person name="Yandava C."/>
            <person name="Haas B."/>
            <person name="Nusbaum C."/>
            <person name="Birren B."/>
        </authorList>
    </citation>
    <scope>NUCLEOTIDE SEQUENCE</scope>
    <source>
        <strain evidence="2">ATCC 64411</strain>
    </source>
</reference>
<gene>
    <name evidence="2" type="ORF">MAPG_11949</name>
</gene>
<dbReference type="EMBL" id="GL877055">
    <property type="protein sequence ID" value="KLU93010.1"/>
    <property type="molecule type" value="Genomic_DNA"/>
</dbReference>
<protein>
    <submittedName>
        <fullName evidence="2">Uncharacterized protein</fullName>
    </submittedName>
</protein>
<dbReference type="AlphaFoldDB" id="A0A0H2U9K8"/>
<feature type="non-terminal residue" evidence="2">
    <location>
        <position position="118"/>
    </location>
</feature>
<accession>A0A0H2U9K8</accession>
<proteinExistence type="predicted"/>
<organism evidence="2">
    <name type="scientific">Magnaporthiopsis poae (strain ATCC 64411 / 73-15)</name>
    <name type="common">Kentucky bluegrass fungus</name>
    <name type="synonym">Magnaporthe poae</name>
    <dbReference type="NCBI Taxonomy" id="644358"/>
    <lineage>
        <taxon>Eukaryota</taxon>
        <taxon>Fungi</taxon>
        <taxon>Dikarya</taxon>
        <taxon>Ascomycota</taxon>
        <taxon>Pezizomycotina</taxon>
        <taxon>Sordariomycetes</taxon>
        <taxon>Sordariomycetidae</taxon>
        <taxon>Magnaporthales</taxon>
        <taxon>Magnaporthaceae</taxon>
        <taxon>Magnaporthiopsis</taxon>
    </lineage>
</organism>
<name>A0A0H2U9K8_MAGP6</name>